<evidence type="ECO:0000256" key="3">
    <source>
        <dbReference type="ARBA" id="ARBA00022989"/>
    </source>
</evidence>
<feature type="region of interest" description="Disordered" evidence="5">
    <location>
        <begin position="674"/>
        <end position="694"/>
    </location>
</feature>
<name>A0A067RUF8_ZOONE</name>
<keyword evidence="4 6" id="KW-0472">Membrane</keyword>
<evidence type="ECO:0000259" key="8">
    <source>
        <dbReference type="Pfam" id="PF26037"/>
    </source>
</evidence>
<feature type="compositionally biased region" description="Acidic residues" evidence="5">
    <location>
        <begin position="678"/>
        <end position="694"/>
    </location>
</feature>
<dbReference type="eggNOG" id="KOG3726">
    <property type="taxonomic scope" value="Eukaryota"/>
</dbReference>
<keyword evidence="3 6" id="KW-1133">Transmembrane helix</keyword>
<feature type="domain" description="Dendritic cell-specific transmembrane protein-like" evidence="7">
    <location>
        <begin position="379"/>
        <end position="569"/>
    </location>
</feature>
<reference evidence="9 10" key="1">
    <citation type="journal article" date="2014" name="Nat. Commun.">
        <title>Molecular traces of alternative social organization in a termite genome.</title>
        <authorList>
            <person name="Terrapon N."/>
            <person name="Li C."/>
            <person name="Robertson H.M."/>
            <person name="Ji L."/>
            <person name="Meng X."/>
            <person name="Booth W."/>
            <person name="Chen Z."/>
            <person name="Childers C.P."/>
            <person name="Glastad K.M."/>
            <person name="Gokhale K."/>
            <person name="Gowin J."/>
            <person name="Gronenberg W."/>
            <person name="Hermansen R.A."/>
            <person name="Hu H."/>
            <person name="Hunt B.G."/>
            <person name="Huylmans A.K."/>
            <person name="Khalil S.M."/>
            <person name="Mitchell R.D."/>
            <person name="Munoz-Torres M.C."/>
            <person name="Mustard J.A."/>
            <person name="Pan H."/>
            <person name="Reese J.T."/>
            <person name="Scharf M.E."/>
            <person name="Sun F."/>
            <person name="Vogel H."/>
            <person name="Xiao J."/>
            <person name="Yang W."/>
            <person name="Yang Z."/>
            <person name="Yang Z."/>
            <person name="Zhou J."/>
            <person name="Zhu J."/>
            <person name="Brent C.S."/>
            <person name="Elsik C.G."/>
            <person name="Goodisman M.A."/>
            <person name="Liberles D.A."/>
            <person name="Roe R.M."/>
            <person name="Vargo E.L."/>
            <person name="Vilcinskas A."/>
            <person name="Wang J."/>
            <person name="Bornberg-Bauer E."/>
            <person name="Korb J."/>
            <person name="Zhang G."/>
            <person name="Liebig J."/>
        </authorList>
    </citation>
    <scope>NUCLEOTIDE SEQUENCE [LARGE SCALE GENOMIC DNA]</scope>
    <source>
        <tissue evidence="9">Whole organism</tissue>
    </source>
</reference>
<feature type="domain" description="E3 ubiquitin-protein ligase DCST1-like C-terminal" evidence="8">
    <location>
        <begin position="626"/>
        <end position="673"/>
    </location>
</feature>
<keyword evidence="2 6" id="KW-0812">Transmembrane</keyword>
<dbReference type="AlphaFoldDB" id="A0A067RUF8"/>
<feature type="transmembrane region" description="Helical" evidence="6">
    <location>
        <begin position="524"/>
        <end position="541"/>
    </location>
</feature>
<sequence>MRLSRTRQKILKIVAGFFYGALLGIAFYELILVDLHFPPHISFSLGGVLCLLLGVGNAISIQVRCMSVLAVTTFCGRTGRRVLRAIIIAYVVAGPVQNIMNNGHEIVRTFSCSASLNYNLTKTRLDLMFRPLAEGLLNLRADVNEVRDTVKSVKGVILPLVKEIEGEEEMINVREQNDYIDELRENSSREKETKKRYEREVNEPDTTDYEKKYKERLRKECEGIINSSVEKCRKSFSDTYDKCYNAVSWAAAWLLCWPMKVTFVCDIVGAMGGKKLCDASDVVEPGFGEQYALLKRSSTTLDKGFKGVVLQYKIPHITNPPNVQQAADAAKAVVMEFERKKVIVESILAIINGFLAFIFVRIIFGVQEYHNNYVSNIQFDNVYITHYFRRIDARRHKAGKHTLLPLKKVERGALINPYATLPTSRECTQVIYQSMKLILEMVTATTIILLDYMLYETLDLVRRHAYIEYTQEGSHDLTLIVRGTGFIANTVRSLLGGFNIRERVKATYSNKACLPQPTMLGNYYYYKIYGTYLGIWLLILTDAYTQRIRRAICAYFYPKREKRRVLFLYNETLKQRIGLFKFMKARVKRLAREHRLEVQTNVLLVLRERLTKCCSWLKYFAAARHKCLICGEREPRKPRTTGNFVSCPNPKCSFVYCSECWKGVDQICYACTSSDQRSDDDDDDDDVYDISEDK</sequence>
<dbReference type="EMBL" id="KK852411">
    <property type="protein sequence ID" value="KDR24445.1"/>
    <property type="molecule type" value="Genomic_DNA"/>
</dbReference>
<evidence type="ECO:0000313" key="9">
    <source>
        <dbReference type="EMBL" id="KDR24445.1"/>
    </source>
</evidence>
<evidence type="ECO:0000256" key="2">
    <source>
        <dbReference type="ARBA" id="ARBA00022692"/>
    </source>
</evidence>
<dbReference type="InterPro" id="IPR012858">
    <property type="entry name" value="DC_STAMP-like"/>
</dbReference>
<keyword evidence="10" id="KW-1185">Reference proteome</keyword>
<evidence type="ECO:0000256" key="5">
    <source>
        <dbReference type="SAM" id="MobiDB-lite"/>
    </source>
</evidence>
<dbReference type="OrthoDB" id="5985669at2759"/>
<dbReference type="Pfam" id="PF07782">
    <property type="entry name" value="DC_STAMP"/>
    <property type="match status" value="1"/>
</dbReference>
<dbReference type="FunCoup" id="A0A067RUF8">
    <property type="interactions" value="1"/>
</dbReference>
<feature type="transmembrane region" description="Helical" evidence="6">
    <location>
        <begin position="43"/>
        <end position="61"/>
    </location>
</feature>
<dbReference type="Pfam" id="PF26037">
    <property type="entry name" value="zf-RING_DCST1_C"/>
    <property type="match status" value="1"/>
</dbReference>
<feature type="transmembrane region" description="Helical" evidence="6">
    <location>
        <begin position="82"/>
        <end position="100"/>
    </location>
</feature>
<evidence type="ECO:0000256" key="1">
    <source>
        <dbReference type="ARBA" id="ARBA00004141"/>
    </source>
</evidence>
<dbReference type="STRING" id="136037.A0A067RUF8"/>
<dbReference type="InterPro" id="IPR058842">
    <property type="entry name" value="DCST1_C"/>
</dbReference>
<feature type="region of interest" description="Disordered" evidence="5">
    <location>
        <begin position="184"/>
        <end position="203"/>
    </location>
</feature>
<evidence type="ECO:0000256" key="4">
    <source>
        <dbReference type="ARBA" id="ARBA00023136"/>
    </source>
</evidence>
<dbReference type="Proteomes" id="UP000027135">
    <property type="component" value="Unassembled WGS sequence"/>
</dbReference>
<evidence type="ECO:0000256" key="6">
    <source>
        <dbReference type="SAM" id="Phobius"/>
    </source>
</evidence>
<comment type="subcellular location">
    <subcellularLocation>
        <location evidence="1">Membrane</location>
        <topology evidence="1">Multi-pass membrane protein</topology>
    </subcellularLocation>
</comment>
<dbReference type="PANTHER" id="PTHR21041">
    <property type="entry name" value="DENDRITIC CELL-SPECIFIC TRANSMEMBRANE PROTEIN"/>
    <property type="match status" value="1"/>
</dbReference>
<dbReference type="GO" id="GO:0016020">
    <property type="term" value="C:membrane"/>
    <property type="evidence" value="ECO:0007669"/>
    <property type="project" value="UniProtKB-SubCell"/>
</dbReference>
<proteinExistence type="predicted"/>
<gene>
    <name evidence="9" type="ORF">L798_00094</name>
</gene>
<dbReference type="OMA" id="EHEVRFN"/>
<feature type="transmembrane region" description="Helical" evidence="6">
    <location>
        <begin position="12"/>
        <end position="31"/>
    </location>
</feature>
<accession>A0A067RUF8</accession>
<dbReference type="InParanoid" id="A0A067RUF8"/>
<evidence type="ECO:0000313" key="10">
    <source>
        <dbReference type="Proteomes" id="UP000027135"/>
    </source>
</evidence>
<feature type="transmembrane region" description="Helical" evidence="6">
    <location>
        <begin position="437"/>
        <end position="455"/>
    </location>
</feature>
<evidence type="ECO:0000259" key="7">
    <source>
        <dbReference type="Pfam" id="PF07782"/>
    </source>
</evidence>
<dbReference type="InterPro" id="IPR051856">
    <property type="entry name" value="CSR-E3_Ligase_Protein"/>
</dbReference>
<organism evidence="9 10">
    <name type="scientific">Zootermopsis nevadensis</name>
    <name type="common">Dampwood termite</name>
    <dbReference type="NCBI Taxonomy" id="136037"/>
    <lineage>
        <taxon>Eukaryota</taxon>
        <taxon>Metazoa</taxon>
        <taxon>Ecdysozoa</taxon>
        <taxon>Arthropoda</taxon>
        <taxon>Hexapoda</taxon>
        <taxon>Insecta</taxon>
        <taxon>Pterygota</taxon>
        <taxon>Neoptera</taxon>
        <taxon>Polyneoptera</taxon>
        <taxon>Dictyoptera</taxon>
        <taxon>Blattodea</taxon>
        <taxon>Blattoidea</taxon>
        <taxon>Termitoidae</taxon>
        <taxon>Termopsidae</taxon>
        <taxon>Zootermopsis</taxon>
    </lineage>
</organism>
<dbReference type="PANTHER" id="PTHR21041:SF17">
    <property type="entry name" value="E3 UBIQUITIN-PROTEIN LIGASE DCST1"/>
    <property type="match status" value="1"/>
</dbReference>
<protein>
    <submittedName>
        <fullName evidence="9">DC-STAMP domain-containing protein 1</fullName>
    </submittedName>
</protein>
<feature type="transmembrane region" description="Helical" evidence="6">
    <location>
        <begin position="342"/>
        <end position="364"/>
    </location>
</feature>